<evidence type="ECO:0000256" key="3">
    <source>
        <dbReference type="ARBA" id="ARBA00022723"/>
    </source>
</evidence>
<dbReference type="SMART" id="SM00181">
    <property type="entry name" value="EGF"/>
    <property type="match status" value="2"/>
</dbReference>
<proteinExistence type="inferred from homology"/>
<dbReference type="GO" id="GO:0016020">
    <property type="term" value="C:membrane"/>
    <property type="evidence" value="ECO:0007669"/>
    <property type="project" value="InterPro"/>
</dbReference>
<evidence type="ECO:0000256" key="7">
    <source>
        <dbReference type="PIRSR" id="PIRSR601577-1"/>
    </source>
</evidence>
<feature type="disulfide bond" evidence="9">
    <location>
        <begin position="512"/>
        <end position="521"/>
    </location>
</feature>
<dbReference type="InterPro" id="IPR000742">
    <property type="entry name" value="EGF"/>
</dbReference>
<comment type="caution">
    <text evidence="12">The sequence shown here is derived from an EMBL/GenBank/DDBJ whole genome shotgun (WGS) entry which is preliminary data.</text>
</comment>
<dbReference type="PANTHER" id="PTHR10942">
    <property type="entry name" value="LEISHMANOLYSIN-LIKE PEPTIDASE"/>
    <property type="match status" value="1"/>
</dbReference>
<evidence type="ECO:0000259" key="11">
    <source>
        <dbReference type="PROSITE" id="PS50026"/>
    </source>
</evidence>
<gene>
    <name evidence="12" type="ORF">N0F65_009309</name>
</gene>
<feature type="region of interest" description="Disordered" evidence="10">
    <location>
        <begin position="529"/>
        <end position="615"/>
    </location>
</feature>
<feature type="binding site" evidence="8">
    <location>
        <position position="148"/>
    </location>
    <ligand>
        <name>Zn(2+)</name>
        <dbReference type="ChEBI" id="CHEBI:29105"/>
        <note>catalytic</note>
    </ligand>
</feature>
<feature type="disulfide bond" evidence="9">
    <location>
        <begin position="493"/>
        <end position="503"/>
    </location>
</feature>
<feature type="compositionally biased region" description="Low complexity" evidence="10">
    <location>
        <begin position="593"/>
        <end position="608"/>
    </location>
</feature>
<dbReference type="Gene3D" id="2.10.25.10">
    <property type="entry name" value="Laminin"/>
    <property type="match status" value="2"/>
</dbReference>
<sequence>MHDAIDRFRLMLSVVPVQGNLYAKRSCDIQYTTTPPVCKTVIQEEKCLEMVIPVSHFVPTRICSTCYTTGCPASACTFLPGDGVPDADFVVYVKAVTTTQCGPQVLAYASACQRDQFDRPTFGMVNFCPLRVSSDPVKYESQLSTALHEISHALGFSSQFYAYMRHKDGTPRTRRDQNNRPPALVNTQCPNGKYVNYYSNPDTATVQYYTERDELVAKMVTPAVAKFVQTHFNCSSLTGAELENLDDGCLGSHWEERLFEPEYMTPVLSYFTVISGLTMAFFEDSGWYKTNSSMTAQLDFGAGLGCPFAQKKCVDQATQTPLAVDHYCTVNDAESCTPDATSRSFCSIGTGKTIPWYFQYFDDPTVGGYNPYADFCPLNTGFLKGDCTITTNMQLQYPVNTTINLMGETYCPTCRCTKSSLVLLNSGWITSPRRKSGCYAMDCATPNAVTISVQVSDDVYKVNCTKKGALITIPNFSGTLTCPDPAVVCEKRCPRACSGHGVCNFVSQTCSCSAGWSGSDCATVAPVGGTQDMSSNTTDAATNSTSSSGSMDSTNPQSNRTSLPTATTPPTAKVTPIPTSSSATPPPRNVSIPTSTPKPTAKTSTVAPVTNKTQNGANSTLANGCAANVSSQCATTTGQALLSNDMGETYCESCMCTRSSLHRNASTTLTRPWGCYAIQCLSSSLLQMAVTSPNLTYKFNCTAGKPVDVAIPGYMGTVACIDPQTVCDFTCPNNCSSHGTCQAVTRKCVCAVGWTGSDCATASPGTNASAHPSPTASLRSRATSSIKSSPGLQLEVLALLVALVLYWDQATIATSTPHQHTAQLTPRTMLVDKRREVLRLYREILRTTRQFEWKNEQAELWSTVLRKNARSEIENARHETDSETISKRIIIGWDCVAQVQQKMVEKQQELQQQATSAPPSNDSKNAS</sequence>
<dbReference type="Pfam" id="PF23106">
    <property type="entry name" value="EGF_Teneurin"/>
    <property type="match status" value="1"/>
</dbReference>
<dbReference type="Gene3D" id="3.10.170.20">
    <property type="match status" value="1"/>
</dbReference>
<comment type="similarity">
    <text evidence="1">Belongs to the peptidase M8 family.</text>
</comment>
<evidence type="ECO:0000313" key="13">
    <source>
        <dbReference type="Proteomes" id="UP001146120"/>
    </source>
</evidence>
<dbReference type="InterPro" id="IPR045298">
    <property type="entry name" value="Complex1_LYR_LYRM7"/>
</dbReference>
<evidence type="ECO:0000256" key="10">
    <source>
        <dbReference type="SAM" id="MobiDB-lite"/>
    </source>
</evidence>
<evidence type="ECO:0000256" key="2">
    <source>
        <dbReference type="ARBA" id="ARBA00022670"/>
    </source>
</evidence>
<dbReference type="PROSITE" id="PS01186">
    <property type="entry name" value="EGF_2"/>
    <property type="match status" value="2"/>
</dbReference>
<evidence type="ECO:0000256" key="6">
    <source>
        <dbReference type="ARBA" id="ARBA00023049"/>
    </source>
</evidence>
<dbReference type="AlphaFoldDB" id="A0AAV2YV41"/>
<feature type="disulfide bond" evidence="9">
    <location>
        <begin position="750"/>
        <end position="759"/>
    </location>
</feature>
<keyword evidence="9" id="KW-0245">EGF-like domain</keyword>
<dbReference type="Pfam" id="PF05347">
    <property type="entry name" value="Complex1_LYR"/>
    <property type="match status" value="1"/>
</dbReference>
<feature type="compositionally biased region" description="Low complexity" evidence="10">
    <location>
        <begin position="533"/>
        <end position="554"/>
    </location>
</feature>
<evidence type="ECO:0000313" key="12">
    <source>
        <dbReference type="EMBL" id="DAZ97258.1"/>
    </source>
</evidence>
<keyword evidence="9" id="KW-1015">Disulfide bond</keyword>
<dbReference type="GO" id="GO:0006508">
    <property type="term" value="P:proteolysis"/>
    <property type="evidence" value="ECO:0007669"/>
    <property type="project" value="UniProtKB-KW"/>
</dbReference>
<dbReference type="GO" id="GO:0034551">
    <property type="term" value="P:mitochondrial respiratory chain complex III assembly"/>
    <property type="evidence" value="ECO:0007669"/>
    <property type="project" value="InterPro"/>
</dbReference>
<accession>A0AAV2YV41</accession>
<keyword evidence="3 8" id="KW-0479">Metal-binding</keyword>
<feature type="compositionally biased region" description="Low complexity" evidence="10">
    <location>
        <begin position="561"/>
        <end position="583"/>
    </location>
</feature>
<feature type="region of interest" description="Disordered" evidence="10">
    <location>
        <begin position="905"/>
        <end position="927"/>
    </location>
</feature>
<dbReference type="EMBL" id="DAKRPA010000141">
    <property type="protein sequence ID" value="DAZ97258.1"/>
    <property type="molecule type" value="Genomic_DNA"/>
</dbReference>
<reference evidence="12" key="1">
    <citation type="submission" date="2022-11" db="EMBL/GenBank/DDBJ databases">
        <authorList>
            <person name="Morgan W.R."/>
            <person name="Tartar A."/>
        </authorList>
    </citation>
    <scope>NUCLEOTIDE SEQUENCE</scope>
    <source>
        <strain evidence="12">ARSEF 373</strain>
    </source>
</reference>
<dbReference type="SUPFAM" id="SSF55486">
    <property type="entry name" value="Metalloproteases ('zincins'), catalytic domain"/>
    <property type="match status" value="1"/>
</dbReference>
<evidence type="ECO:0000256" key="1">
    <source>
        <dbReference type="ARBA" id="ARBA00005860"/>
    </source>
</evidence>
<dbReference type="PROSITE" id="PS50026">
    <property type="entry name" value="EGF_3"/>
    <property type="match status" value="2"/>
</dbReference>
<comment type="caution">
    <text evidence="9">Lacks conserved residue(s) required for the propagation of feature annotation.</text>
</comment>
<comment type="cofactor">
    <cofactor evidence="8">
        <name>Zn(2+)</name>
        <dbReference type="ChEBI" id="CHEBI:29105"/>
    </cofactor>
    <text evidence="8">Binds 1 zinc ion per subunit.</text>
</comment>
<keyword evidence="4" id="KW-0378">Hydrolase</keyword>
<protein>
    <recommendedName>
        <fullName evidence="11">EGF-like domain-containing protein</fullName>
    </recommendedName>
</protein>
<keyword evidence="13" id="KW-1185">Reference proteome</keyword>
<dbReference type="GO" id="GO:0046872">
    <property type="term" value="F:metal ion binding"/>
    <property type="evidence" value="ECO:0007669"/>
    <property type="project" value="UniProtKB-KW"/>
</dbReference>
<evidence type="ECO:0000256" key="9">
    <source>
        <dbReference type="PROSITE-ProRule" id="PRU00076"/>
    </source>
</evidence>
<dbReference type="Gene3D" id="2.10.55.10">
    <property type="entry name" value="Leishmanolysin domain 3"/>
    <property type="match status" value="1"/>
</dbReference>
<evidence type="ECO:0000256" key="5">
    <source>
        <dbReference type="ARBA" id="ARBA00022833"/>
    </source>
</evidence>
<dbReference type="InterPro" id="IPR001577">
    <property type="entry name" value="Peptidase_M8"/>
</dbReference>
<name>A0AAV2YV41_9STRA</name>
<reference evidence="12" key="2">
    <citation type="journal article" date="2023" name="Microbiol Resour">
        <title>Decontamination and Annotation of the Draft Genome Sequence of the Oomycete Lagenidium giganteum ARSEF 373.</title>
        <authorList>
            <person name="Morgan W.R."/>
            <person name="Tartar A."/>
        </authorList>
    </citation>
    <scope>NUCLEOTIDE SEQUENCE</scope>
    <source>
        <strain evidence="12">ARSEF 373</strain>
    </source>
</reference>
<feature type="active site" evidence="7">
    <location>
        <position position="149"/>
    </location>
</feature>
<feature type="binding site" evidence="8">
    <location>
        <position position="152"/>
    </location>
    <ligand>
        <name>Zn(2+)</name>
        <dbReference type="ChEBI" id="CHEBI:29105"/>
        <note>catalytic</note>
    </ligand>
</feature>
<evidence type="ECO:0000256" key="8">
    <source>
        <dbReference type="PIRSR" id="PIRSR601577-2"/>
    </source>
</evidence>
<dbReference type="PANTHER" id="PTHR10942:SF0">
    <property type="entry name" value="LEISHMANOLYSIN-LIKE PEPTIDASE"/>
    <property type="match status" value="1"/>
</dbReference>
<keyword evidence="2" id="KW-0645">Protease</keyword>
<keyword evidence="6 8" id="KW-0482">Metalloprotease</keyword>
<dbReference type="CDD" id="cd20267">
    <property type="entry name" value="Complex1_LYR_LYRM7"/>
    <property type="match status" value="1"/>
</dbReference>
<dbReference type="FunFam" id="3.90.132.10:FF:000001">
    <property type="entry name" value="leishmanolysin-like peptidase isoform X2"/>
    <property type="match status" value="1"/>
</dbReference>
<dbReference type="Pfam" id="PF01457">
    <property type="entry name" value="Peptidase_M8"/>
    <property type="match status" value="1"/>
</dbReference>
<dbReference type="InterPro" id="IPR008011">
    <property type="entry name" value="Complex1_LYR_dom"/>
</dbReference>
<evidence type="ECO:0000256" key="4">
    <source>
        <dbReference type="ARBA" id="ARBA00022801"/>
    </source>
</evidence>
<feature type="domain" description="EGF-like" evidence="11">
    <location>
        <begin position="490"/>
        <end position="522"/>
    </location>
</feature>
<dbReference type="GO" id="GO:0004222">
    <property type="term" value="F:metalloendopeptidase activity"/>
    <property type="evidence" value="ECO:0007669"/>
    <property type="project" value="InterPro"/>
</dbReference>
<dbReference type="GO" id="GO:0005739">
    <property type="term" value="C:mitochondrion"/>
    <property type="evidence" value="ECO:0007669"/>
    <property type="project" value="GOC"/>
</dbReference>
<feature type="disulfide bond" evidence="9">
    <location>
        <begin position="731"/>
        <end position="741"/>
    </location>
</feature>
<organism evidence="12 13">
    <name type="scientific">Lagenidium giganteum</name>
    <dbReference type="NCBI Taxonomy" id="4803"/>
    <lineage>
        <taxon>Eukaryota</taxon>
        <taxon>Sar</taxon>
        <taxon>Stramenopiles</taxon>
        <taxon>Oomycota</taxon>
        <taxon>Peronosporomycetes</taxon>
        <taxon>Pythiales</taxon>
        <taxon>Pythiaceae</taxon>
    </lineage>
</organism>
<keyword evidence="5 8" id="KW-0862">Zinc</keyword>
<dbReference type="GO" id="GO:0007155">
    <property type="term" value="P:cell adhesion"/>
    <property type="evidence" value="ECO:0007669"/>
    <property type="project" value="InterPro"/>
</dbReference>
<dbReference type="Proteomes" id="UP001146120">
    <property type="component" value="Unassembled WGS sequence"/>
</dbReference>
<feature type="domain" description="EGF-like" evidence="11">
    <location>
        <begin position="728"/>
        <end position="760"/>
    </location>
</feature>
<dbReference type="PROSITE" id="PS00022">
    <property type="entry name" value="EGF_1"/>
    <property type="match status" value="2"/>
</dbReference>
<dbReference type="Gene3D" id="3.90.132.10">
    <property type="entry name" value="Leishmanolysin , domain 2"/>
    <property type="match status" value="1"/>
</dbReference>
<feature type="binding site" evidence="8">
    <location>
        <position position="253"/>
    </location>
    <ligand>
        <name>Zn(2+)</name>
        <dbReference type="ChEBI" id="CHEBI:29105"/>
        <note>catalytic</note>
    </ligand>
</feature>
<feature type="compositionally biased region" description="Polar residues" evidence="10">
    <location>
        <begin position="914"/>
        <end position="927"/>
    </location>
</feature>